<reference evidence="2" key="1">
    <citation type="submission" date="2012-11" db="EMBL/GenBank/DDBJ databases">
        <title>Dependencies among metagenomic species, viruses, plasmids and units of genetic variation.</title>
        <authorList>
            <person name="Nielsen H.B."/>
            <person name="Almeida M."/>
            <person name="Juncker A.S."/>
            <person name="Rasmussen S."/>
            <person name="Li J."/>
            <person name="Sunagawa S."/>
            <person name="Plichta D."/>
            <person name="Gautier L."/>
            <person name="Le Chatelier E."/>
            <person name="Peletier E."/>
            <person name="Bonde I."/>
            <person name="Nielsen T."/>
            <person name="Manichanh C."/>
            <person name="Arumugam M."/>
            <person name="Batto J."/>
            <person name="Santos M.B.Q.D."/>
            <person name="Blom N."/>
            <person name="Borruel N."/>
            <person name="Burgdorf K.S."/>
            <person name="Boumezbeur F."/>
            <person name="Casellas F."/>
            <person name="Dore J."/>
            <person name="Guarner F."/>
            <person name="Hansen T."/>
            <person name="Hildebrand F."/>
            <person name="Kaas R.S."/>
            <person name="Kennedy S."/>
            <person name="Kristiansen K."/>
            <person name="Kultima J.R."/>
            <person name="Leonard P."/>
            <person name="Levenez F."/>
            <person name="Lund O."/>
            <person name="Moumen B."/>
            <person name="Le Paslier D."/>
            <person name="Pons N."/>
            <person name="Pedersen O."/>
            <person name="Prifti E."/>
            <person name="Qin J."/>
            <person name="Raes J."/>
            <person name="Tap J."/>
            <person name="Tims S."/>
            <person name="Ussery D.W."/>
            <person name="Yamada T."/>
            <person name="MetaHit consortium"/>
            <person name="Renault P."/>
            <person name="Sicheritz-Ponten T."/>
            <person name="Bork P."/>
            <person name="Wang J."/>
            <person name="Brunak S."/>
            <person name="Ehrlich S.D."/>
        </authorList>
    </citation>
    <scope>NUCLEOTIDE SEQUENCE [LARGE SCALE GENOMIC DNA]</scope>
</reference>
<evidence type="ECO:0000313" key="2">
    <source>
        <dbReference type="EMBL" id="CDB45677.1"/>
    </source>
</evidence>
<sequence>MDINVNVNVKFEETPALINCFSAFSTALQATVGALAVATTTTHTATEDNAPAKGSRKNSKAAKVIPATDAATESVPVVKDESVSAPVVKAEQTAAAAPAPDKEEEKVLTMDDVKAACMDFIKKNPDKKAKLAECFQKVGSTKLSDTPAEKYAELIELVKGL</sequence>
<dbReference type="STRING" id="1262914.BN533_00802"/>
<dbReference type="EMBL" id="CBDS010000052">
    <property type="protein sequence ID" value="CDB45677.1"/>
    <property type="molecule type" value="Genomic_DNA"/>
</dbReference>
<evidence type="ECO:0000256" key="1">
    <source>
        <dbReference type="SAM" id="MobiDB-lite"/>
    </source>
</evidence>
<comment type="caution">
    <text evidence="2">The sequence shown here is derived from an EMBL/GenBank/DDBJ whole genome shotgun (WGS) entry which is preliminary data.</text>
</comment>
<proteinExistence type="predicted"/>
<feature type="region of interest" description="Disordered" evidence="1">
    <location>
        <begin position="42"/>
        <end position="64"/>
    </location>
</feature>
<dbReference type="RefSeq" id="WP_021717704.1">
    <property type="nucleotide sequence ID" value="NZ_DAWEBZ010000020.1"/>
</dbReference>
<dbReference type="HOGENOM" id="CLU_1642149_0_0_9"/>
<organism evidence="2">
    <name type="scientific">Phascolarctobacterium faecium</name>
    <dbReference type="NCBI Taxonomy" id="33025"/>
    <lineage>
        <taxon>Bacteria</taxon>
        <taxon>Bacillati</taxon>
        <taxon>Bacillota</taxon>
        <taxon>Negativicutes</taxon>
        <taxon>Acidaminococcales</taxon>
        <taxon>Acidaminococcaceae</taxon>
        <taxon>Phascolarctobacterium</taxon>
    </lineage>
</organism>
<accession>R6J5R4</accession>
<dbReference type="AlphaFoldDB" id="R6J5R4"/>
<name>R6J5R4_9FIRM</name>
<gene>
    <name evidence="2" type="ORF">BN533_00802</name>
</gene>
<protein>
    <submittedName>
        <fullName evidence="2">Uncharacterized protein</fullName>
    </submittedName>
</protein>